<protein>
    <recommendedName>
        <fullName evidence="10">Nucleoporin NSP1-like C-terminal domain-containing protein</fullName>
    </recommendedName>
</protein>
<feature type="region of interest" description="Disordered" evidence="9">
    <location>
        <begin position="1"/>
        <end position="104"/>
    </location>
</feature>
<evidence type="ECO:0000259" key="10">
    <source>
        <dbReference type="Pfam" id="PF05064"/>
    </source>
</evidence>
<dbReference type="GO" id="GO:0051028">
    <property type="term" value="P:mRNA transport"/>
    <property type="evidence" value="ECO:0007669"/>
    <property type="project" value="UniProtKB-KW"/>
</dbReference>
<keyword evidence="7" id="KW-0906">Nuclear pore complex</keyword>
<dbReference type="InterPro" id="IPR007758">
    <property type="entry name" value="Nucleoporin_NSP1_C"/>
</dbReference>
<dbReference type="Gene3D" id="1.20.5.170">
    <property type="match status" value="1"/>
</dbReference>
<evidence type="ECO:0000256" key="8">
    <source>
        <dbReference type="ARBA" id="ARBA00023242"/>
    </source>
</evidence>
<evidence type="ECO:0000256" key="5">
    <source>
        <dbReference type="ARBA" id="ARBA00022927"/>
    </source>
</evidence>
<evidence type="ECO:0000256" key="3">
    <source>
        <dbReference type="ARBA" id="ARBA00022448"/>
    </source>
</evidence>
<keyword evidence="5" id="KW-0653">Protein transport</keyword>
<name>R4WD43_RIPPE</name>
<feature type="region of interest" description="Disordered" evidence="9">
    <location>
        <begin position="147"/>
        <end position="199"/>
    </location>
</feature>
<evidence type="ECO:0000313" key="11">
    <source>
        <dbReference type="EMBL" id="BAN20593.1"/>
    </source>
</evidence>
<dbReference type="GO" id="GO:0006606">
    <property type="term" value="P:protein import into nucleus"/>
    <property type="evidence" value="ECO:0007669"/>
    <property type="project" value="TreeGrafter"/>
</dbReference>
<comment type="similarity">
    <text evidence="2">Belongs to the nucleoporin NSP1/NUP62 family.</text>
</comment>
<evidence type="ECO:0000256" key="1">
    <source>
        <dbReference type="ARBA" id="ARBA00004567"/>
    </source>
</evidence>
<dbReference type="PANTHER" id="PTHR12084:SF0">
    <property type="entry name" value="NUCLEAR PORE GLYCOPROTEIN P62"/>
    <property type="match status" value="1"/>
</dbReference>
<evidence type="ECO:0000256" key="9">
    <source>
        <dbReference type="SAM" id="MobiDB-lite"/>
    </source>
</evidence>
<sequence>MNPVNSAKPSSTGATPGIFGTQAPPKPTNNLFTTPPASTNVSKPPTTGTPTLFASWPTSGAPSAQSTGFKPSPGTTTTSSLTFKTPTSTMQSKPSSSSTPLTSQGISLGFNSPATTAPSLPTFGLPAASKPTTATSAPVSFGVIKSTTTSAPAPSSPIVTSSIGPSPGSTSSTSSTTTALTTSSLTNKPATSTAPAAQPQSLTFQQLEELILNKWTAELYEQEKAFLNQATQINIWDKIINENAEKLTQLHTTMEKVRKQQTKINDDLEVIFNHQKDLESCLVPMEKEDLLSVLKADPNRKNLYSNAKKIDSQIKSMSENLKETIEHINETSRSHDTEDPVIQVGRILNAHMESLRWIDEHTARMQDYFDSLLKIHDDLRRECDLNKHDVY</sequence>
<dbReference type="Pfam" id="PF05064">
    <property type="entry name" value="Nsp1_C"/>
    <property type="match status" value="1"/>
</dbReference>
<dbReference type="PANTHER" id="PTHR12084">
    <property type="entry name" value="NUCLEAR PORE GLYCOPROTEIN P62-RELATED"/>
    <property type="match status" value="1"/>
</dbReference>
<dbReference type="GO" id="GO:0006405">
    <property type="term" value="P:RNA export from nucleus"/>
    <property type="evidence" value="ECO:0007669"/>
    <property type="project" value="TreeGrafter"/>
</dbReference>
<reference evidence="11" key="1">
    <citation type="journal article" date="2013" name="PLoS ONE">
        <title>Gene expression in gut symbiotic organ of stinkbug affected by extracellular bacterial symbiont.</title>
        <authorList>
            <person name="Futahashi R."/>
            <person name="Tanaka K."/>
            <person name="Tanahashi M."/>
            <person name="Nikoh N."/>
            <person name="Kikuchi Y."/>
            <person name="Lee B.L."/>
            <person name="Fukatsu T."/>
        </authorList>
    </citation>
    <scope>NUCLEOTIDE SEQUENCE</scope>
    <source>
        <tissue evidence="11">Midgut</tissue>
    </source>
</reference>
<organism evidence="11">
    <name type="scientific">Riptortus pedestris</name>
    <name type="common">Bean bug</name>
    <dbReference type="NCBI Taxonomy" id="329032"/>
    <lineage>
        <taxon>Eukaryota</taxon>
        <taxon>Metazoa</taxon>
        <taxon>Ecdysozoa</taxon>
        <taxon>Arthropoda</taxon>
        <taxon>Hexapoda</taxon>
        <taxon>Insecta</taxon>
        <taxon>Pterygota</taxon>
        <taxon>Neoptera</taxon>
        <taxon>Paraneoptera</taxon>
        <taxon>Hemiptera</taxon>
        <taxon>Heteroptera</taxon>
        <taxon>Panheteroptera</taxon>
        <taxon>Pentatomomorpha</taxon>
        <taxon>Coreoidea</taxon>
        <taxon>Alydidae</taxon>
        <taxon>Riptortus</taxon>
    </lineage>
</organism>
<dbReference type="GO" id="GO:0005543">
    <property type="term" value="F:phospholipid binding"/>
    <property type="evidence" value="ECO:0007669"/>
    <property type="project" value="TreeGrafter"/>
</dbReference>
<keyword evidence="6" id="KW-0811">Translocation</keyword>
<keyword evidence="3" id="KW-0813">Transport</keyword>
<comment type="subcellular location">
    <subcellularLocation>
        <location evidence="1">Nucleus</location>
        <location evidence="1">Nuclear pore complex</location>
    </subcellularLocation>
</comment>
<dbReference type="EMBL" id="AK417378">
    <property type="protein sequence ID" value="BAN20593.1"/>
    <property type="molecule type" value="mRNA"/>
</dbReference>
<evidence type="ECO:0000256" key="7">
    <source>
        <dbReference type="ARBA" id="ARBA00023132"/>
    </source>
</evidence>
<dbReference type="InterPro" id="IPR026010">
    <property type="entry name" value="NSP1/NUP62"/>
</dbReference>
<dbReference type="AlphaFoldDB" id="R4WD43"/>
<keyword evidence="4" id="KW-0509">mRNA transport</keyword>
<feature type="compositionally biased region" description="Polar residues" evidence="9">
    <location>
        <begin position="28"/>
        <end position="65"/>
    </location>
</feature>
<dbReference type="GO" id="GO:0044613">
    <property type="term" value="C:nuclear pore central transport channel"/>
    <property type="evidence" value="ECO:0007669"/>
    <property type="project" value="TreeGrafter"/>
</dbReference>
<evidence type="ECO:0000256" key="6">
    <source>
        <dbReference type="ARBA" id="ARBA00023010"/>
    </source>
</evidence>
<accession>R4WD43</accession>
<evidence type="ECO:0000256" key="2">
    <source>
        <dbReference type="ARBA" id="ARBA00005911"/>
    </source>
</evidence>
<keyword evidence="8" id="KW-0539">Nucleus</keyword>
<feature type="domain" description="Nucleoporin NSP1-like C-terminal" evidence="10">
    <location>
        <begin position="195"/>
        <end position="288"/>
    </location>
</feature>
<feature type="compositionally biased region" description="Low complexity" evidence="9">
    <location>
        <begin position="66"/>
        <end position="103"/>
    </location>
</feature>
<dbReference type="GO" id="GO:0017056">
    <property type="term" value="F:structural constituent of nuclear pore"/>
    <property type="evidence" value="ECO:0007669"/>
    <property type="project" value="InterPro"/>
</dbReference>
<feature type="compositionally biased region" description="Polar residues" evidence="9">
    <location>
        <begin position="1"/>
        <end position="14"/>
    </location>
</feature>
<proteinExistence type="evidence at transcript level"/>
<evidence type="ECO:0000256" key="4">
    <source>
        <dbReference type="ARBA" id="ARBA00022816"/>
    </source>
</evidence>